<evidence type="ECO:0000256" key="7">
    <source>
        <dbReference type="ARBA" id="ARBA00022679"/>
    </source>
</evidence>
<evidence type="ECO:0000256" key="9">
    <source>
        <dbReference type="ARBA" id="ARBA00022737"/>
    </source>
</evidence>
<accession>A0A6M2F2Q9</accession>
<evidence type="ECO:0000256" key="8">
    <source>
        <dbReference type="ARBA" id="ARBA00022723"/>
    </source>
</evidence>
<proteinExistence type="inferred from homology"/>
<feature type="domain" description="RING-type" evidence="15">
    <location>
        <begin position="334"/>
        <end position="378"/>
    </location>
</feature>
<keyword evidence="9" id="KW-0677">Repeat</keyword>
<reference evidence="17" key="1">
    <citation type="submission" date="2020-03" db="EMBL/GenBank/DDBJ databases">
        <authorList>
            <person name="Zhang R."/>
        </authorList>
    </citation>
    <scope>NUCLEOTIDE SEQUENCE</scope>
</reference>
<dbReference type="PANTHER" id="PTHR11685">
    <property type="entry name" value="RBR FAMILY RING FINGER AND IBR DOMAIN-CONTAINING"/>
    <property type="match status" value="1"/>
</dbReference>
<comment type="similarity">
    <text evidence="5">Belongs to the RBR family. Ariadne subfamily.</text>
</comment>
<dbReference type="GO" id="GO:0008270">
    <property type="term" value="F:zinc ion binding"/>
    <property type="evidence" value="ECO:0007669"/>
    <property type="project" value="UniProtKB-KW"/>
</dbReference>
<dbReference type="GO" id="GO:0003676">
    <property type="term" value="F:nucleic acid binding"/>
    <property type="evidence" value="ECO:0007669"/>
    <property type="project" value="InterPro"/>
</dbReference>
<protein>
    <recommendedName>
        <fullName evidence="6">RBR-type E3 ubiquitin transferase</fullName>
        <ecNumber evidence="6">2.3.2.31</ecNumber>
    </recommendedName>
</protein>
<dbReference type="UniPathway" id="UPA00143"/>
<dbReference type="SUPFAM" id="SSF53098">
    <property type="entry name" value="Ribonuclease H-like"/>
    <property type="match status" value="1"/>
</dbReference>
<evidence type="ECO:0000256" key="2">
    <source>
        <dbReference type="ARBA" id="ARBA00001947"/>
    </source>
</evidence>
<dbReference type="InterPro" id="IPR002867">
    <property type="entry name" value="IBR_dom"/>
</dbReference>
<evidence type="ECO:0000256" key="11">
    <source>
        <dbReference type="ARBA" id="ARBA00022786"/>
    </source>
</evidence>
<dbReference type="FunFam" id="1.20.120.1750:FF:000019">
    <property type="entry name" value="RBR-type E3 ubiquitin transferase"/>
    <property type="match status" value="1"/>
</dbReference>
<dbReference type="InterPro" id="IPR036397">
    <property type="entry name" value="RNaseH_sf"/>
</dbReference>
<dbReference type="PROSITE" id="PS00518">
    <property type="entry name" value="ZF_RING_1"/>
    <property type="match status" value="1"/>
</dbReference>
<evidence type="ECO:0000256" key="6">
    <source>
        <dbReference type="ARBA" id="ARBA00012251"/>
    </source>
</evidence>
<comment type="pathway">
    <text evidence="4">Protein modification; protein ubiquitination.</text>
</comment>
<evidence type="ECO:0000256" key="10">
    <source>
        <dbReference type="ARBA" id="ARBA00022771"/>
    </source>
</evidence>
<evidence type="ECO:0000256" key="13">
    <source>
        <dbReference type="PROSITE-ProRule" id="PRU00175"/>
    </source>
</evidence>
<dbReference type="Gene3D" id="3.30.420.10">
    <property type="entry name" value="Ribonuclease H-like superfamily/Ribonuclease H"/>
    <property type="match status" value="1"/>
</dbReference>
<evidence type="ECO:0000256" key="14">
    <source>
        <dbReference type="SAM" id="MobiDB-lite"/>
    </source>
</evidence>
<feature type="region of interest" description="Disordered" evidence="14">
    <location>
        <begin position="565"/>
        <end position="588"/>
    </location>
</feature>
<evidence type="ECO:0000256" key="1">
    <source>
        <dbReference type="ARBA" id="ARBA00001798"/>
    </source>
</evidence>
<evidence type="ECO:0000259" key="16">
    <source>
        <dbReference type="PROSITE" id="PS51873"/>
    </source>
</evidence>
<feature type="domain" description="RING-type" evidence="16">
    <location>
        <begin position="330"/>
        <end position="549"/>
    </location>
</feature>
<dbReference type="AlphaFoldDB" id="A0A6M2F2Q9"/>
<dbReference type="EC" id="2.3.2.31" evidence="6"/>
<dbReference type="GO" id="GO:0004523">
    <property type="term" value="F:RNA-DNA hybrid ribonuclease activity"/>
    <property type="evidence" value="ECO:0007669"/>
    <property type="project" value="InterPro"/>
</dbReference>
<sequence length="588" mass="66872">MSTFTNREDDDDDYDYEDFDDEDLLSLLSEQRRELMAAESLETDLDFAFRLQLQEAINASIPLLPSTAASTSASIPLLPSTTASTSASASTSTASPLIGKVEITAPLSTLQFEEISKLEQKLKDRRQSEVETRRIRKDLDRRIHDQKVAREILEIPEEEWLEWGDDFVKEEEEEDTESVVFKLYFKGLVSEEKGNKVFGGIGIAICDPMNNLVFEISKPLIGNGRSKNAAEAKALIEGLNAALALDLKRIAVYCHCCPLYNFVTGRWSARQRKVAVLINQIALLRGKFVYCNPVLVPRNDIEFAFRFAREAIISQITMQPAESTHERVAIIEACVICLEDTDVEHIFSVDECQHRYCFSCMKQHVEVKLLHGMMPKCPHEGCDSLLNVESCRKFLTPKLIEMMCLRIKEASIPVSEKIYCPYPKCSALMSKTEVFEYAKSAVAAGLQCVGARKCSKCHGLFCINCKVPWHDNMTCSSYKRMNPNNPAEDVKLKSLATRNLWRQCVKCNHMIELAEGCYHMTCRCGYDFCYNCGAEWKDKKATCSCPLWDEDNILYAENDIVFDEDDFDEDEDEDEDDYYDSESDGYFI</sequence>
<comment type="function">
    <text evidence="3">Might act as an E3 ubiquitin-protein ligase, or as part of E3 complex, which accepts ubiquitin from specific E2 ubiquitin-conjugating enzymes and then transfers it to substrates.</text>
</comment>
<evidence type="ECO:0000256" key="4">
    <source>
        <dbReference type="ARBA" id="ARBA00004906"/>
    </source>
</evidence>
<dbReference type="GO" id="GO:0016567">
    <property type="term" value="P:protein ubiquitination"/>
    <property type="evidence" value="ECO:0007669"/>
    <property type="project" value="UniProtKB-UniPathway"/>
</dbReference>
<dbReference type="EMBL" id="GILB01010435">
    <property type="protein sequence ID" value="NUU90768.1"/>
    <property type="molecule type" value="Transcribed_RNA"/>
</dbReference>
<dbReference type="PROSITE" id="PS51873">
    <property type="entry name" value="TRIAD"/>
    <property type="match status" value="1"/>
</dbReference>
<dbReference type="InterPro" id="IPR044066">
    <property type="entry name" value="TRIAD_supradom"/>
</dbReference>
<name>A0A6M2F2Q9_9ROSI</name>
<dbReference type="InterPro" id="IPR012337">
    <property type="entry name" value="RNaseH-like_sf"/>
</dbReference>
<evidence type="ECO:0000256" key="5">
    <source>
        <dbReference type="ARBA" id="ARBA00005884"/>
    </source>
</evidence>
<keyword evidence="7" id="KW-0808">Transferase</keyword>
<dbReference type="CDD" id="cd22584">
    <property type="entry name" value="Rcat_RBR_unk"/>
    <property type="match status" value="1"/>
</dbReference>
<dbReference type="SUPFAM" id="SSF57850">
    <property type="entry name" value="RING/U-box"/>
    <property type="match status" value="2"/>
</dbReference>
<dbReference type="CDD" id="cd22582">
    <property type="entry name" value="BRcat_RBR_unk"/>
    <property type="match status" value="1"/>
</dbReference>
<evidence type="ECO:0000256" key="3">
    <source>
        <dbReference type="ARBA" id="ARBA00003976"/>
    </source>
</evidence>
<dbReference type="Pfam" id="PF13456">
    <property type="entry name" value="RVT_3"/>
    <property type="match status" value="1"/>
</dbReference>
<evidence type="ECO:0000259" key="15">
    <source>
        <dbReference type="PROSITE" id="PS50089"/>
    </source>
</evidence>
<dbReference type="FunFam" id="3.30.420.10:FF:000076">
    <property type="entry name" value="RBR-type E3 ubiquitin transferase"/>
    <property type="match status" value="1"/>
</dbReference>
<dbReference type="PROSITE" id="PS50089">
    <property type="entry name" value="ZF_RING_2"/>
    <property type="match status" value="1"/>
</dbReference>
<evidence type="ECO:0000313" key="17">
    <source>
        <dbReference type="EMBL" id="NUU90768.1"/>
    </source>
</evidence>
<evidence type="ECO:0000256" key="12">
    <source>
        <dbReference type="ARBA" id="ARBA00022833"/>
    </source>
</evidence>
<keyword evidence="12" id="KW-0862">Zinc</keyword>
<dbReference type="Pfam" id="PF01485">
    <property type="entry name" value="IBR"/>
    <property type="match status" value="2"/>
</dbReference>
<keyword evidence="10 13" id="KW-0863">Zinc-finger</keyword>
<keyword evidence="8" id="KW-0479">Metal-binding</keyword>
<dbReference type="FunFam" id="3.30.40.10:FF:000230">
    <property type="entry name" value="RBR-type E3 ubiquitin transferase"/>
    <property type="match status" value="1"/>
</dbReference>
<dbReference type="SMART" id="SM00647">
    <property type="entry name" value="IBR"/>
    <property type="match status" value="2"/>
</dbReference>
<dbReference type="InterPro" id="IPR001841">
    <property type="entry name" value="Znf_RING"/>
</dbReference>
<comment type="cofactor">
    <cofactor evidence="2">
        <name>Zn(2+)</name>
        <dbReference type="ChEBI" id="CHEBI:29105"/>
    </cofactor>
</comment>
<dbReference type="InterPro" id="IPR031127">
    <property type="entry name" value="E3_UB_ligase_RBR"/>
</dbReference>
<dbReference type="InterPro" id="IPR013083">
    <property type="entry name" value="Znf_RING/FYVE/PHD"/>
</dbReference>
<dbReference type="GO" id="GO:0061630">
    <property type="term" value="F:ubiquitin protein ligase activity"/>
    <property type="evidence" value="ECO:0007669"/>
    <property type="project" value="UniProtKB-EC"/>
</dbReference>
<dbReference type="Gene3D" id="1.20.120.1750">
    <property type="match status" value="1"/>
</dbReference>
<keyword evidence="11" id="KW-0833">Ubl conjugation pathway</keyword>
<dbReference type="Gene3D" id="3.30.40.10">
    <property type="entry name" value="Zinc/RING finger domain, C3HC4 (zinc finger)"/>
    <property type="match status" value="1"/>
</dbReference>
<organism evidence="17">
    <name type="scientific">Populus davidiana</name>
    <dbReference type="NCBI Taxonomy" id="266767"/>
    <lineage>
        <taxon>Eukaryota</taxon>
        <taxon>Viridiplantae</taxon>
        <taxon>Streptophyta</taxon>
        <taxon>Embryophyta</taxon>
        <taxon>Tracheophyta</taxon>
        <taxon>Spermatophyta</taxon>
        <taxon>Magnoliopsida</taxon>
        <taxon>eudicotyledons</taxon>
        <taxon>Gunneridae</taxon>
        <taxon>Pentapetalae</taxon>
        <taxon>rosids</taxon>
        <taxon>fabids</taxon>
        <taxon>Malpighiales</taxon>
        <taxon>Salicaceae</taxon>
        <taxon>Saliceae</taxon>
        <taxon>Populus</taxon>
    </lineage>
</organism>
<dbReference type="InterPro" id="IPR017907">
    <property type="entry name" value="Znf_RING_CS"/>
</dbReference>
<dbReference type="InterPro" id="IPR002156">
    <property type="entry name" value="RNaseH_domain"/>
</dbReference>
<comment type="catalytic activity">
    <reaction evidence="1">
        <text>[E2 ubiquitin-conjugating enzyme]-S-ubiquitinyl-L-cysteine + [acceptor protein]-L-lysine = [E2 ubiquitin-conjugating enzyme]-L-cysteine + [acceptor protein]-N(6)-ubiquitinyl-L-lysine.</text>
        <dbReference type="EC" id="2.3.2.31"/>
    </reaction>
</comment>